<dbReference type="InterPro" id="IPR033162">
    <property type="entry name" value="TBCD"/>
</dbReference>
<comment type="caution">
    <text evidence="5">The sequence shown here is derived from an EMBL/GenBank/DDBJ whole genome shotgun (WGS) entry which is preliminary data.</text>
</comment>
<reference evidence="5" key="1">
    <citation type="submission" date="2023-01" db="EMBL/GenBank/DDBJ databases">
        <title>The growth and conidiation of Purpureocillium lavendulum are regulated by nitrogen source and histone H3K14 acetylation.</title>
        <authorList>
            <person name="Tang P."/>
            <person name="Han J."/>
            <person name="Zhang C."/>
            <person name="Tang P."/>
            <person name="Qi F."/>
            <person name="Zhang K."/>
            <person name="Liang L."/>
        </authorList>
    </citation>
    <scope>NUCLEOTIDE SEQUENCE</scope>
    <source>
        <strain evidence="5">YMF1.00683</strain>
    </source>
</reference>
<feature type="compositionally biased region" description="Low complexity" evidence="2">
    <location>
        <begin position="165"/>
        <end position="175"/>
    </location>
</feature>
<feature type="region of interest" description="Disordered" evidence="2">
    <location>
        <begin position="161"/>
        <end position="191"/>
    </location>
</feature>
<evidence type="ECO:0000313" key="6">
    <source>
        <dbReference type="Proteomes" id="UP001163105"/>
    </source>
</evidence>
<dbReference type="GO" id="GO:0048487">
    <property type="term" value="F:beta-tubulin binding"/>
    <property type="evidence" value="ECO:0007669"/>
    <property type="project" value="InterPro"/>
</dbReference>
<keyword evidence="6" id="KW-1185">Reference proteome</keyword>
<dbReference type="Pfam" id="PF25767">
    <property type="entry name" value="ARM_TBCD_2nd"/>
    <property type="match status" value="1"/>
</dbReference>
<name>A0AB34G0V0_9HYPO</name>
<dbReference type="GO" id="GO:0005096">
    <property type="term" value="F:GTPase activator activity"/>
    <property type="evidence" value="ECO:0007669"/>
    <property type="project" value="InterPro"/>
</dbReference>
<dbReference type="Proteomes" id="UP001163105">
    <property type="component" value="Unassembled WGS sequence"/>
</dbReference>
<feature type="domain" description="Tubulin-folding cofactor D C-terminal" evidence="3">
    <location>
        <begin position="1013"/>
        <end position="1193"/>
    </location>
</feature>
<dbReference type="InterPro" id="IPR016024">
    <property type="entry name" value="ARM-type_fold"/>
</dbReference>
<proteinExistence type="predicted"/>
<evidence type="ECO:0000256" key="1">
    <source>
        <dbReference type="ARBA" id="ARBA00023186"/>
    </source>
</evidence>
<evidence type="ECO:0000313" key="5">
    <source>
        <dbReference type="EMBL" id="KAJ6444616.1"/>
    </source>
</evidence>
<feature type="domain" description="Tubulin-folding cofactor D ARM repeats" evidence="4">
    <location>
        <begin position="385"/>
        <end position="603"/>
    </location>
</feature>
<dbReference type="InterPro" id="IPR058033">
    <property type="entry name" value="ARM_TBCD_2nd"/>
</dbReference>
<dbReference type="InterPro" id="IPR011989">
    <property type="entry name" value="ARM-like"/>
</dbReference>
<dbReference type="GO" id="GO:0007021">
    <property type="term" value="P:tubulin complex assembly"/>
    <property type="evidence" value="ECO:0007669"/>
    <property type="project" value="InterPro"/>
</dbReference>
<dbReference type="SUPFAM" id="SSF48371">
    <property type="entry name" value="ARM repeat"/>
    <property type="match status" value="1"/>
</dbReference>
<dbReference type="InterPro" id="IPR022577">
    <property type="entry name" value="TBCD_C"/>
</dbReference>
<dbReference type="PANTHER" id="PTHR12658:SF0">
    <property type="entry name" value="TUBULIN-SPECIFIC CHAPERONE D"/>
    <property type="match status" value="1"/>
</dbReference>
<feature type="region of interest" description="Disordered" evidence="2">
    <location>
        <begin position="1209"/>
        <end position="1229"/>
    </location>
</feature>
<evidence type="ECO:0000256" key="2">
    <source>
        <dbReference type="SAM" id="MobiDB-lite"/>
    </source>
</evidence>
<protein>
    <submittedName>
        <fullName evidence="5">Glycosyltransferase family 31 protein</fullName>
    </submittedName>
</protein>
<dbReference type="Pfam" id="PF12612">
    <property type="entry name" value="TFCD_C"/>
    <property type="match status" value="1"/>
</dbReference>
<evidence type="ECO:0000259" key="3">
    <source>
        <dbReference type="Pfam" id="PF12612"/>
    </source>
</evidence>
<accession>A0AB34G0V0</accession>
<organism evidence="5 6">
    <name type="scientific">Purpureocillium lavendulum</name>
    <dbReference type="NCBI Taxonomy" id="1247861"/>
    <lineage>
        <taxon>Eukaryota</taxon>
        <taxon>Fungi</taxon>
        <taxon>Dikarya</taxon>
        <taxon>Ascomycota</taxon>
        <taxon>Pezizomycotina</taxon>
        <taxon>Sordariomycetes</taxon>
        <taxon>Hypocreomycetidae</taxon>
        <taxon>Hypocreales</taxon>
        <taxon>Ophiocordycipitaceae</taxon>
        <taxon>Purpureocillium</taxon>
    </lineage>
</organism>
<sequence>MCPMDAPDADLDVKLQKMAGDLIADLDAAIAALPRKPDGRGGMRLRAYVRTREALNATTSILDMFQELPQLLDPHLPKWIPFLADAYLEHVEAARTRGLPRRRLRHGGGGGREQFLVPLDFALCRVLYAFCKVRGEKVIVRFLSAETRYLEILLSAIEDAEAHEQQQQQQQQAAGGREDEAPGQGDSGGDDDARAWRWEQRYVVLLWLSHQLLAPFDLSTISSIDVEDAPPPLQMAGLTLPKDLPGITMRVIPLAIKYLATPGKEKDAAKALLVRIAMRRDMQQLGVLDSLIRWALASLRPPPKNASLYSMHFYLGVLAFLAGVLRASAETSDLDAWLPAIFETVYGITTGDSELSKMLLPLAVVRKTILKVIRSVTVSLLRKTPRDMASTELTETTIGYLLESVSDGDTPVRLSASKALSIITLKLDPDMAAQVVEAVLESLNRNVLWTRPAGGSTVKPVRDLSAVDSLEWHGLMLTLSHLLYRRSPPAAHLSDIIHALLLGLSFEQRSTSGGSVGANVRDAACFGIWAIARRYTSRELLAVPTQSVFAAKAHPAESSILQVLATELVVTASLDPAGNIRRGASAALQELIGRHPDTVEQGIAVVQTVDYHAVARRSRAVEEVATNVTRLSPKYGEALVDGILGWRGIGDMDAPSRRVAGAAFGVLKAELAQSTLEAGLSRFESSVQLVTQRIGSLAKRQVEERHGLLLCLASLIDQIPAALCLVTKQAPETSSPSSTLFHNVLSSVSQILEDCGAVDYRKPELVAEAASQVVVSSLPVLQAVLLPDAREPALEKGRETLSPARTGGYLGLVVLLDESGRANGHADADTDALTSKLRAVMPAWLSRNEPEAVGSASAAALVLLIFSNQEERGRTLCDWAAVVRSKPTSRTAATGIGYFHALALAQPLAALGEKATSDVACEALLERWRADPDVDTRVAVLQSLIRSHVLQTKPLTFLGLLRDGLDDYTTNARGDVGSHVRVQALRAVQVLWRDVGDERVGREAWVGNSIKTLFHSTLRLAAEKLDRVRPEAKEAVALTLKAEHAKRFQSLSFSSKAYFETLLSLIALEDCMHPWLAQPARADSSAWMAELVAGYVTSANTGNDDLVVASRAALTDFCEAGTATSSDRLDLVCAALLRNLRARQGDDRVVVPTLEIVAFLFHCGLFQRCRDVDLRALCLQTQKASYKSGNVRKIMACVKVYGGVASIRRRSGSGSGSGSGIGGGGGSGSSGADDAELNVAAAVQEARKRLGALLFHPWPRVRSVVVDELWGLTGDIVAAEDGDEGAAGSSPLTGVDWAKADKATVRAVVQDLGLA</sequence>
<dbReference type="Pfam" id="PF23579">
    <property type="entry name" value="ARM_TBCD"/>
    <property type="match status" value="1"/>
</dbReference>
<gene>
    <name evidence="5" type="primary">TBCD</name>
    <name evidence="5" type="ORF">O9K51_03012</name>
</gene>
<evidence type="ECO:0000259" key="4">
    <source>
        <dbReference type="Pfam" id="PF25767"/>
    </source>
</evidence>
<dbReference type="Gene3D" id="1.25.10.10">
    <property type="entry name" value="Leucine-rich Repeat Variant"/>
    <property type="match status" value="1"/>
</dbReference>
<dbReference type="GO" id="GO:0000226">
    <property type="term" value="P:microtubule cytoskeleton organization"/>
    <property type="evidence" value="ECO:0007669"/>
    <property type="project" value="TreeGrafter"/>
</dbReference>
<dbReference type="EMBL" id="JAQHRD010000002">
    <property type="protein sequence ID" value="KAJ6444616.1"/>
    <property type="molecule type" value="Genomic_DNA"/>
</dbReference>
<feature type="compositionally biased region" description="Gly residues" evidence="2">
    <location>
        <begin position="1213"/>
        <end position="1229"/>
    </location>
</feature>
<keyword evidence="1" id="KW-0143">Chaperone</keyword>
<dbReference type="GO" id="GO:0007023">
    <property type="term" value="P:post-chaperonin tubulin folding pathway"/>
    <property type="evidence" value="ECO:0007669"/>
    <property type="project" value="InterPro"/>
</dbReference>
<dbReference type="PANTHER" id="PTHR12658">
    <property type="entry name" value="BETA-TUBULIN COFACTOR D"/>
    <property type="match status" value="1"/>
</dbReference>